<dbReference type="AlphaFoldDB" id="X0WEG4"/>
<keyword evidence="3" id="KW-0520">NAD</keyword>
<dbReference type="Pfam" id="PF00389">
    <property type="entry name" value="2-Hacid_dh"/>
    <property type="match status" value="1"/>
</dbReference>
<dbReference type="InterPro" id="IPR050857">
    <property type="entry name" value="D-2-hydroxyacid_DH"/>
</dbReference>
<dbReference type="InterPro" id="IPR036291">
    <property type="entry name" value="NAD(P)-bd_dom_sf"/>
</dbReference>
<dbReference type="SUPFAM" id="SSF51735">
    <property type="entry name" value="NAD(P)-binding Rossmann-fold domains"/>
    <property type="match status" value="1"/>
</dbReference>
<evidence type="ECO:0000256" key="2">
    <source>
        <dbReference type="ARBA" id="ARBA00023002"/>
    </source>
</evidence>
<dbReference type="GO" id="GO:0051287">
    <property type="term" value="F:NAD binding"/>
    <property type="evidence" value="ECO:0007669"/>
    <property type="project" value="InterPro"/>
</dbReference>
<evidence type="ECO:0000256" key="3">
    <source>
        <dbReference type="ARBA" id="ARBA00023027"/>
    </source>
</evidence>
<proteinExistence type="inferred from homology"/>
<dbReference type="EMBL" id="BARS01049071">
    <property type="protein sequence ID" value="GAG29389.1"/>
    <property type="molecule type" value="Genomic_DNA"/>
</dbReference>
<sequence length="181" mass="19885">MKILIADKFEAWGIDKLNTLADEVKVEPQLKEESLRQRISELDPTILIVRSTKVPGEIQQAAKSLKLIVRAGSGYDTIDWQGAKQRGIKVANCPGMNATAVAELAMGLVISLDRRIPDNVADLRAHKWDKKGYSKARGLKGRTLGLVGVGRIGTLVAKRALAFEMNVLFYDVLPDVQPADH</sequence>
<dbReference type="InterPro" id="IPR006139">
    <property type="entry name" value="D-isomer_2_OHA_DH_cat_dom"/>
</dbReference>
<organism evidence="5">
    <name type="scientific">marine sediment metagenome</name>
    <dbReference type="NCBI Taxonomy" id="412755"/>
    <lineage>
        <taxon>unclassified sequences</taxon>
        <taxon>metagenomes</taxon>
        <taxon>ecological metagenomes</taxon>
    </lineage>
</organism>
<dbReference type="PANTHER" id="PTHR42789:SF1">
    <property type="entry name" value="D-ISOMER SPECIFIC 2-HYDROXYACID DEHYDROGENASE FAMILY PROTEIN (AFU_ORTHOLOGUE AFUA_6G10090)"/>
    <property type="match status" value="1"/>
</dbReference>
<reference evidence="5" key="1">
    <citation type="journal article" date="2014" name="Front. Microbiol.">
        <title>High frequency of phylogenetically diverse reductive dehalogenase-homologous genes in deep subseafloor sedimentary metagenomes.</title>
        <authorList>
            <person name="Kawai M."/>
            <person name="Futagami T."/>
            <person name="Toyoda A."/>
            <person name="Takaki Y."/>
            <person name="Nishi S."/>
            <person name="Hori S."/>
            <person name="Arai W."/>
            <person name="Tsubouchi T."/>
            <person name="Morono Y."/>
            <person name="Uchiyama I."/>
            <person name="Ito T."/>
            <person name="Fujiyama A."/>
            <person name="Inagaki F."/>
            <person name="Takami H."/>
        </authorList>
    </citation>
    <scope>NUCLEOTIDE SEQUENCE</scope>
    <source>
        <strain evidence="5">Expedition CK06-06</strain>
    </source>
</reference>
<comment type="caution">
    <text evidence="5">The sequence shown here is derived from an EMBL/GenBank/DDBJ whole genome shotgun (WGS) entry which is preliminary data.</text>
</comment>
<accession>X0WEG4</accession>
<comment type="similarity">
    <text evidence="1">Belongs to the D-isomer specific 2-hydroxyacid dehydrogenase family.</text>
</comment>
<dbReference type="Gene3D" id="3.40.50.720">
    <property type="entry name" value="NAD(P)-binding Rossmann-like Domain"/>
    <property type="match status" value="2"/>
</dbReference>
<dbReference type="SUPFAM" id="SSF52283">
    <property type="entry name" value="Formate/glycerate dehydrogenase catalytic domain-like"/>
    <property type="match status" value="1"/>
</dbReference>
<protein>
    <recommendedName>
        <fullName evidence="4">D-isomer specific 2-hydroxyacid dehydrogenase catalytic domain-containing protein</fullName>
    </recommendedName>
</protein>
<name>X0WEG4_9ZZZZ</name>
<gene>
    <name evidence="5" type="ORF">S01H1_73443</name>
</gene>
<evidence type="ECO:0000256" key="1">
    <source>
        <dbReference type="ARBA" id="ARBA00005854"/>
    </source>
</evidence>
<evidence type="ECO:0000259" key="4">
    <source>
        <dbReference type="Pfam" id="PF00389"/>
    </source>
</evidence>
<feature type="domain" description="D-isomer specific 2-hydroxyacid dehydrogenase catalytic" evidence="4">
    <location>
        <begin position="17"/>
        <end position="132"/>
    </location>
</feature>
<evidence type="ECO:0000313" key="5">
    <source>
        <dbReference type="EMBL" id="GAG29389.1"/>
    </source>
</evidence>
<keyword evidence="2" id="KW-0560">Oxidoreductase</keyword>
<dbReference type="GO" id="GO:0016616">
    <property type="term" value="F:oxidoreductase activity, acting on the CH-OH group of donors, NAD or NADP as acceptor"/>
    <property type="evidence" value="ECO:0007669"/>
    <property type="project" value="InterPro"/>
</dbReference>
<dbReference type="PANTHER" id="PTHR42789">
    <property type="entry name" value="D-ISOMER SPECIFIC 2-HYDROXYACID DEHYDROGENASE FAMILY PROTEIN (AFU_ORTHOLOGUE AFUA_6G10090)"/>
    <property type="match status" value="1"/>
</dbReference>
<feature type="non-terminal residue" evidence="5">
    <location>
        <position position="181"/>
    </location>
</feature>